<accession>A0ACC0D3H8</accession>
<comment type="caution">
    <text evidence="1">The sequence shown here is derived from an EMBL/GenBank/DDBJ whole genome shotgun (WGS) entry which is preliminary data.</text>
</comment>
<gene>
    <name evidence="1" type="ORF">F4821DRAFT_105929</name>
</gene>
<evidence type="ECO:0000313" key="2">
    <source>
        <dbReference type="Proteomes" id="UP001497680"/>
    </source>
</evidence>
<proteinExistence type="predicted"/>
<organism evidence="1 2">
    <name type="scientific">Hypoxylon rubiginosum</name>
    <dbReference type="NCBI Taxonomy" id="110542"/>
    <lineage>
        <taxon>Eukaryota</taxon>
        <taxon>Fungi</taxon>
        <taxon>Dikarya</taxon>
        <taxon>Ascomycota</taxon>
        <taxon>Pezizomycotina</taxon>
        <taxon>Sordariomycetes</taxon>
        <taxon>Xylariomycetidae</taxon>
        <taxon>Xylariales</taxon>
        <taxon>Hypoxylaceae</taxon>
        <taxon>Hypoxylon</taxon>
    </lineage>
</organism>
<reference evidence="1 2" key="1">
    <citation type="journal article" date="2022" name="New Phytol.">
        <title>Ecological generalism drives hyperdiversity of secondary metabolite gene clusters in xylarialean endophytes.</title>
        <authorList>
            <person name="Franco M.E.E."/>
            <person name="Wisecaver J.H."/>
            <person name="Arnold A.E."/>
            <person name="Ju Y.M."/>
            <person name="Slot J.C."/>
            <person name="Ahrendt S."/>
            <person name="Moore L.P."/>
            <person name="Eastman K.E."/>
            <person name="Scott K."/>
            <person name="Konkel Z."/>
            <person name="Mondo S.J."/>
            <person name="Kuo A."/>
            <person name="Hayes R.D."/>
            <person name="Haridas S."/>
            <person name="Andreopoulos B."/>
            <person name="Riley R."/>
            <person name="LaButti K."/>
            <person name="Pangilinan J."/>
            <person name="Lipzen A."/>
            <person name="Amirebrahimi M."/>
            <person name="Yan J."/>
            <person name="Adam C."/>
            <person name="Keymanesh K."/>
            <person name="Ng V."/>
            <person name="Louie K."/>
            <person name="Northen T."/>
            <person name="Drula E."/>
            <person name="Henrissat B."/>
            <person name="Hsieh H.M."/>
            <person name="Youens-Clark K."/>
            <person name="Lutzoni F."/>
            <person name="Miadlikowska J."/>
            <person name="Eastwood D.C."/>
            <person name="Hamelin R.C."/>
            <person name="Grigoriev I.V."/>
            <person name="U'Ren J.M."/>
        </authorList>
    </citation>
    <scope>NUCLEOTIDE SEQUENCE [LARGE SCALE GENOMIC DNA]</scope>
    <source>
        <strain evidence="1 2">ER1909</strain>
    </source>
</reference>
<keyword evidence="2" id="KW-1185">Reference proteome</keyword>
<sequence>MSTASRVRQPHRKSRNGCRECKKRHVKCDERHPSCGGCDATERRCSFLDIYPTYQSSSLAVLPRPEIAISPCSSISATDSSLYGGTPSTLETHGDVGDSFARFQSVQQQACCYDIHHLVLLHHLENAPMNRLSAKVGLFPDGFEPIFNSAVSAPYLMDELLAFSALHLSTTQAMEADKVRYRRQATELQTRALALFNEAKLNVCDENCMALFVFSSMIGMHTLFDAVASFTEFSTFLNNMVHYLKLHRGVSVIAQQSWHTLSRSEIRPIADSIAAGDEIYRKERGNMENECDKLVDLVSISKDKLGSGPHKACQDAVQALHWVFGVRRTISDPYPTHITLSWPVRISADFIELLEQRQPIPLIIFAHWAVLLHVDRDFWVFGNAGQHMIKVLLSYLGSYWDEWLALPKGILNEG</sequence>
<evidence type="ECO:0000313" key="1">
    <source>
        <dbReference type="EMBL" id="KAI6087302.1"/>
    </source>
</evidence>
<dbReference type="EMBL" id="MU394308">
    <property type="protein sequence ID" value="KAI6087302.1"/>
    <property type="molecule type" value="Genomic_DNA"/>
</dbReference>
<name>A0ACC0D3H8_9PEZI</name>
<protein>
    <submittedName>
        <fullName evidence="1">Uncharacterized protein</fullName>
    </submittedName>
</protein>
<dbReference type="Proteomes" id="UP001497680">
    <property type="component" value="Unassembled WGS sequence"/>
</dbReference>